<gene>
    <name evidence="4" type="ORF">B7P43_G02760</name>
</gene>
<dbReference type="GO" id="GO:0000724">
    <property type="term" value="P:double-strand break repair via homologous recombination"/>
    <property type="evidence" value="ECO:0007669"/>
    <property type="project" value="InterPro"/>
</dbReference>
<accession>A0A2J7QFF9</accession>
<dbReference type="OrthoDB" id="21095at2759"/>
<dbReference type="InterPro" id="IPR002093">
    <property type="entry name" value="BRCA2_repeat"/>
</dbReference>
<keyword evidence="2" id="KW-0227">DNA damage</keyword>
<evidence type="ECO:0000256" key="2">
    <source>
        <dbReference type="ARBA" id="ARBA00022763"/>
    </source>
</evidence>
<dbReference type="AlphaFoldDB" id="A0A2J7QFF9"/>
<evidence type="ECO:0000313" key="4">
    <source>
        <dbReference type="EMBL" id="PNF27326.1"/>
    </source>
</evidence>
<dbReference type="Proteomes" id="UP000235965">
    <property type="component" value="Unassembled WGS sequence"/>
</dbReference>
<feature type="non-terminal residue" evidence="4">
    <location>
        <position position="1"/>
    </location>
</feature>
<evidence type="ECO:0000313" key="5">
    <source>
        <dbReference type="Proteomes" id="UP000235965"/>
    </source>
</evidence>
<keyword evidence="3" id="KW-0234">DNA repair</keyword>
<dbReference type="InParanoid" id="A0A2J7QFF9"/>
<dbReference type="InterPro" id="IPR015525">
    <property type="entry name" value="BRCA2"/>
</dbReference>
<dbReference type="Pfam" id="PF00634">
    <property type="entry name" value="BRCA2"/>
    <property type="match status" value="3"/>
</dbReference>
<sequence>EIKASELKETNKEGATILQGFSTASGKRVPVSAKALNRARLLFSEEGSCTDIFKDKTAVPEIKERAEQHAPVLQGFSTASGKGVSVSAKALNRAKLLFSEAEPFTDIDKDETRVPELKESVEQHAPVLQGFSTASGKGVSVSAKALNRAKLLFSEEEPFTDIDKDETRVSDLKEKKEPHSVGLLESLASSGKGTNSALPNKKTGIAELRDRQNHGSSVLQGPSTVSGNSVCTSATSLYKSKVLISEAEAACMKRYCHEGDGSDLIEKIEMVSPILQGLSPASGKHDSILGEALNIDKQFIAVKESGMCTVTSETNYLAFEKSLLASESSLRLKALSVSKDKPRIVKPKFSRKVSDQKELNVLFKVPQSKQINSFQPFFLNESQREMQGSEQNTFISEETCPEAETLNGFMNTPDVKRNLQHRSLIRVHGYSTDITGTEVVNDNERDDLGIATSPSDCVSEEYSKRDKESMSLTQEVKESAAALLADETVFSSPAWIVNYMSCPDILYDRDTAPAALVCSEVKDCSTVSTVAPGSPVLGSHDRCRKRQRVRMAASDDLGYSSHTPTNSSFRVPYKDTAASAGDISTPTQFCPGKQTARHLEFGTPFVKRLRMHEPKKKAGIHEPCRNRFVLGEREVCPEVVAGRQTAAEEQAALIRNRISSGSSGLQPCRGSYYVRKQEQHFQMKWREAVQHTLPGQYTRNQVSL</sequence>
<reference evidence="4 5" key="1">
    <citation type="submission" date="2017-12" db="EMBL/GenBank/DDBJ databases">
        <title>Hemimetabolous genomes reveal molecular basis of termite eusociality.</title>
        <authorList>
            <person name="Harrison M.C."/>
            <person name="Jongepier E."/>
            <person name="Robertson H.M."/>
            <person name="Arning N."/>
            <person name="Bitard-Feildel T."/>
            <person name="Chao H."/>
            <person name="Childers C.P."/>
            <person name="Dinh H."/>
            <person name="Doddapaneni H."/>
            <person name="Dugan S."/>
            <person name="Gowin J."/>
            <person name="Greiner C."/>
            <person name="Han Y."/>
            <person name="Hu H."/>
            <person name="Hughes D.S.T."/>
            <person name="Huylmans A.-K."/>
            <person name="Kemena C."/>
            <person name="Kremer L.P.M."/>
            <person name="Lee S.L."/>
            <person name="Lopez-Ezquerra A."/>
            <person name="Mallet L."/>
            <person name="Monroy-Kuhn J.M."/>
            <person name="Moser A."/>
            <person name="Murali S.C."/>
            <person name="Muzny D.M."/>
            <person name="Otani S."/>
            <person name="Piulachs M.-D."/>
            <person name="Poelchau M."/>
            <person name="Qu J."/>
            <person name="Schaub F."/>
            <person name="Wada-Katsumata A."/>
            <person name="Worley K.C."/>
            <person name="Xie Q."/>
            <person name="Ylla G."/>
            <person name="Poulsen M."/>
            <person name="Gibbs R.A."/>
            <person name="Schal C."/>
            <person name="Richards S."/>
            <person name="Belles X."/>
            <person name="Korb J."/>
            <person name="Bornberg-Bauer E."/>
        </authorList>
    </citation>
    <scope>NUCLEOTIDE SEQUENCE [LARGE SCALE GENOMIC DNA]</scope>
    <source>
        <tissue evidence="4">Whole body</tissue>
    </source>
</reference>
<name>A0A2J7QFF9_9NEOP</name>
<dbReference type="GO" id="GO:0006355">
    <property type="term" value="P:regulation of DNA-templated transcription"/>
    <property type="evidence" value="ECO:0007669"/>
    <property type="project" value="TreeGrafter"/>
</dbReference>
<dbReference type="PANTHER" id="PTHR11289:SF0">
    <property type="entry name" value="BREAST CANCER TYPE 2 SUSCEPTIBILITY PROTEIN"/>
    <property type="match status" value="1"/>
</dbReference>
<organism evidence="4 5">
    <name type="scientific">Cryptotermes secundus</name>
    <dbReference type="NCBI Taxonomy" id="105785"/>
    <lineage>
        <taxon>Eukaryota</taxon>
        <taxon>Metazoa</taxon>
        <taxon>Ecdysozoa</taxon>
        <taxon>Arthropoda</taxon>
        <taxon>Hexapoda</taxon>
        <taxon>Insecta</taxon>
        <taxon>Pterygota</taxon>
        <taxon>Neoptera</taxon>
        <taxon>Polyneoptera</taxon>
        <taxon>Dictyoptera</taxon>
        <taxon>Blattodea</taxon>
        <taxon>Blattoidea</taxon>
        <taxon>Termitoidae</taxon>
        <taxon>Kalotermitidae</taxon>
        <taxon>Cryptotermitinae</taxon>
        <taxon>Cryptotermes</taxon>
    </lineage>
</organism>
<dbReference type="PANTHER" id="PTHR11289">
    <property type="entry name" value="BREAST CANCER TYPE 2 SUSCEPTIBILITY PROTEIN BRCA2"/>
    <property type="match status" value="1"/>
</dbReference>
<dbReference type="EMBL" id="NEVH01015298">
    <property type="protein sequence ID" value="PNF27326.1"/>
    <property type="molecule type" value="Genomic_DNA"/>
</dbReference>
<evidence type="ECO:0000256" key="3">
    <source>
        <dbReference type="ARBA" id="ARBA00023204"/>
    </source>
</evidence>
<dbReference type="GO" id="GO:0005634">
    <property type="term" value="C:nucleus"/>
    <property type="evidence" value="ECO:0007669"/>
    <property type="project" value="TreeGrafter"/>
</dbReference>
<protein>
    <submittedName>
        <fullName evidence="4">Uncharacterized protein</fullName>
    </submittedName>
</protein>
<keyword evidence="1" id="KW-0677">Repeat</keyword>
<keyword evidence="5" id="KW-1185">Reference proteome</keyword>
<dbReference type="STRING" id="105785.A0A2J7QFF9"/>
<dbReference type="PROSITE" id="PS50138">
    <property type="entry name" value="BRCA2_REPEAT"/>
    <property type="match status" value="3"/>
</dbReference>
<proteinExistence type="predicted"/>
<evidence type="ECO:0000256" key="1">
    <source>
        <dbReference type="ARBA" id="ARBA00022737"/>
    </source>
</evidence>
<comment type="caution">
    <text evidence="4">The sequence shown here is derived from an EMBL/GenBank/DDBJ whole genome shotgun (WGS) entry which is preliminary data.</text>
</comment>